<evidence type="ECO:0000256" key="5">
    <source>
        <dbReference type="ARBA" id="ARBA00023136"/>
    </source>
</evidence>
<feature type="transmembrane region" description="Helical" evidence="7">
    <location>
        <begin position="177"/>
        <end position="194"/>
    </location>
</feature>
<dbReference type="InterPro" id="IPR024320">
    <property type="entry name" value="LPG_synthase_C"/>
</dbReference>
<accession>A0ABU2JGC2</accession>
<protein>
    <submittedName>
        <fullName evidence="10">Phosphatidylglycerol lysyltransferase domain-containing protein</fullName>
    </submittedName>
</protein>
<keyword evidence="2" id="KW-1003">Cell membrane</keyword>
<evidence type="ECO:0000256" key="2">
    <source>
        <dbReference type="ARBA" id="ARBA00022475"/>
    </source>
</evidence>
<evidence type="ECO:0000256" key="3">
    <source>
        <dbReference type="ARBA" id="ARBA00022692"/>
    </source>
</evidence>
<feature type="transmembrane region" description="Helical" evidence="7">
    <location>
        <begin position="113"/>
        <end position="133"/>
    </location>
</feature>
<keyword evidence="4 7" id="KW-1133">Transmembrane helix</keyword>
<evidence type="ECO:0000256" key="1">
    <source>
        <dbReference type="ARBA" id="ARBA00004651"/>
    </source>
</evidence>
<feature type="transmembrane region" description="Helical" evidence="7">
    <location>
        <begin position="145"/>
        <end position="165"/>
    </location>
</feature>
<evidence type="ECO:0000256" key="7">
    <source>
        <dbReference type="SAM" id="Phobius"/>
    </source>
</evidence>
<evidence type="ECO:0000259" key="8">
    <source>
        <dbReference type="Pfam" id="PF09924"/>
    </source>
</evidence>
<dbReference type="InterPro" id="IPR031553">
    <property type="entry name" value="tRNA-synt_2_TM"/>
</dbReference>
<name>A0ABU2JGC2_9ACTN</name>
<comment type="subcellular location">
    <subcellularLocation>
        <location evidence="1">Cell membrane</location>
        <topology evidence="1">Multi-pass membrane protein</topology>
    </subcellularLocation>
</comment>
<dbReference type="PANTHER" id="PTHR34697:SF2">
    <property type="entry name" value="PHOSPHATIDYLGLYCEROL LYSYLTRANSFERASE"/>
    <property type="match status" value="1"/>
</dbReference>
<feature type="transmembrane region" description="Helical" evidence="7">
    <location>
        <begin position="20"/>
        <end position="41"/>
    </location>
</feature>
<dbReference type="PANTHER" id="PTHR34697">
    <property type="entry name" value="PHOSPHATIDYLGLYCEROL LYSYLTRANSFERASE"/>
    <property type="match status" value="1"/>
</dbReference>
<sequence length="571" mass="62537">MLDTVLPARERARAHQLVPLLPIPATDAATAATVALGLLLLRVAAGLRRRKRRAWRIAVAATILIGLAYLLKAHRDEDGGAAVLATTLALLAMLITARARFTARSDPASRWFALRIAFQFTAAGLTLGVLTLYLNPENVEGHATFWTRLTQALAALVGATGPLRLHGERFRDGFTGSLLAIGLLTAAILVVLILRPSEPLARLSRPDEDQLRAVLHRHGHRDSLGYFALRRDKSVIWSASGKAAVTYRVLHGVILASGDPLGDPEAWPGAIAAYRELAEQYGWARAVIGCSELAATIYQRECGLRAIQLGDEAIITTSGFTLEGRPMRGVRQACTRITRAGYDVQTRYASMINPSELDDLARAADAWRGDTVERGFSMALSRLGDPADGDCVIVTAKHNGALRGLLHLVPWGNDGLSLDLMRRDHASDNGLNEYLIVKLIEAVPALGIARISLNFAVFRDAIDRGARIGAGPFLRAWRRLLIIASRWWQIDTLYRFNVKFRPSWQPRFLSYEAGRDLPRILLAALEAEAFLTRPPILKRLLRRPTGPTTGLSNDRTHVTSAGSGREYPNAQ</sequence>
<feature type="region of interest" description="Disordered" evidence="6">
    <location>
        <begin position="541"/>
        <end position="571"/>
    </location>
</feature>
<feature type="domain" description="Lysyl-tRNA synthetase N-terminal transmembrane region" evidence="9">
    <location>
        <begin position="33"/>
        <end position="189"/>
    </location>
</feature>
<dbReference type="Proteomes" id="UP001183176">
    <property type="component" value="Unassembled WGS sequence"/>
</dbReference>
<gene>
    <name evidence="10" type="ORF">RM423_21970</name>
</gene>
<feature type="transmembrane region" description="Helical" evidence="7">
    <location>
        <begin position="83"/>
        <end position="101"/>
    </location>
</feature>
<evidence type="ECO:0000256" key="4">
    <source>
        <dbReference type="ARBA" id="ARBA00022989"/>
    </source>
</evidence>
<dbReference type="EMBL" id="JAVREH010000066">
    <property type="protein sequence ID" value="MDT0264046.1"/>
    <property type="molecule type" value="Genomic_DNA"/>
</dbReference>
<reference evidence="11" key="1">
    <citation type="submission" date="2023-07" db="EMBL/GenBank/DDBJ databases">
        <title>30 novel species of actinomycetes from the DSMZ collection.</title>
        <authorList>
            <person name="Nouioui I."/>
        </authorList>
    </citation>
    <scope>NUCLEOTIDE SEQUENCE [LARGE SCALE GENOMIC DNA]</scope>
    <source>
        <strain evidence="11">DSM 44399</strain>
    </source>
</reference>
<dbReference type="Pfam" id="PF16995">
    <property type="entry name" value="tRNA-synt_2_TM"/>
    <property type="match status" value="1"/>
</dbReference>
<proteinExistence type="predicted"/>
<dbReference type="InterPro" id="IPR051211">
    <property type="entry name" value="PG_lysyltransferase"/>
</dbReference>
<organism evidence="10 11">
    <name type="scientific">Jatrophihabitans lederbergiae</name>
    <dbReference type="NCBI Taxonomy" id="3075547"/>
    <lineage>
        <taxon>Bacteria</taxon>
        <taxon>Bacillati</taxon>
        <taxon>Actinomycetota</taxon>
        <taxon>Actinomycetes</taxon>
        <taxon>Jatrophihabitantales</taxon>
        <taxon>Jatrophihabitantaceae</taxon>
        <taxon>Jatrophihabitans</taxon>
    </lineage>
</organism>
<evidence type="ECO:0000313" key="10">
    <source>
        <dbReference type="EMBL" id="MDT0264046.1"/>
    </source>
</evidence>
<feature type="transmembrane region" description="Helical" evidence="7">
    <location>
        <begin position="53"/>
        <end position="71"/>
    </location>
</feature>
<keyword evidence="3 7" id="KW-0812">Transmembrane</keyword>
<feature type="compositionally biased region" description="Polar residues" evidence="6">
    <location>
        <begin position="546"/>
        <end position="562"/>
    </location>
</feature>
<evidence type="ECO:0000259" key="9">
    <source>
        <dbReference type="Pfam" id="PF16995"/>
    </source>
</evidence>
<evidence type="ECO:0000313" key="11">
    <source>
        <dbReference type="Proteomes" id="UP001183176"/>
    </source>
</evidence>
<keyword evidence="11" id="KW-1185">Reference proteome</keyword>
<dbReference type="Pfam" id="PF09924">
    <property type="entry name" value="LPG_synthase_C"/>
    <property type="match status" value="1"/>
</dbReference>
<keyword evidence="5 7" id="KW-0472">Membrane</keyword>
<dbReference type="RefSeq" id="WP_311425189.1">
    <property type="nucleotide sequence ID" value="NZ_JAVREH010000066.1"/>
</dbReference>
<evidence type="ECO:0000256" key="6">
    <source>
        <dbReference type="SAM" id="MobiDB-lite"/>
    </source>
</evidence>
<comment type="caution">
    <text evidence="10">The sequence shown here is derived from an EMBL/GenBank/DDBJ whole genome shotgun (WGS) entry which is preliminary data.</text>
</comment>
<feature type="domain" description="Phosphatidylglycerol lysyltransferase C-terminal" evidence="8">
    <location>
        <begin position="212"/>
        <end position="510"/>
    </location>
</feature>